<comment type="similarity">
    <text evidence="11">Belongs to the TonB-dependent receptor family.</text>
</comment>
<evidence type="ECO:0000256" key="11">
    <source>
        <dbReference type="RuleBase" id="RU003357"/>
    </source>
</evidence>
<evidence type="ECO:0000259" key="14">
    <source>
        <dbReference type="Pfam" id="PF07715"/>
    </source>
</evidence>
<name>A0ABX0G895_9RHOB</name>
<keyword evidence="7" id="KW-0406">Ion transport</keyword>
<feature type="chain" id="PRO_5045184994" evidence="12">
    <location>
        <begin position="25"/>
        <end position="699"/>
    </location>
</feature>
<feature type="domain" description="TonB-dependent receptor plug" evidence="14">
    <location>
        <begin position="48"/>
        <end position="159"/>
    </location>
</feature>
<comment type="subcellular location">
    <subcellularLocation>
        <location evidence="1">Cell outer membrane</location>
        <topology evidence="1">Multi-pass membrane protein</topology>
    </subcellularLocation>
</comment>
<keyword evidence="16" id="KW-1185">Reference proteome</keyword>
<dbReference type="InterPro" id="IPR000531">
    <property type="entry name" value="Beta-barrel_TonB"/>
</dbReference>
<dbReference type="EMBL" id="JAANHS010000008">
    <property type="protein sequence ID" value="NHB77507.1"/>
    <property type="molecule type" value="Genomic_DNA"/>
</dbReference>
<keyword evidence="15" id="KW-0675">Receptor</keyword>
<evidence type="ECO:0000256" key="12">
    <source>
        <dbReference type="SAM" id="SignalP"/>
    </source>
</evidence>
<evidence type="ECO:0000256" key="4">
    <source>
        <dbReference type="ARBA" id="ARBA00022496"/>
    </source>
</evidence>
<evidence type="ECO:0000313" key="15">
    <source>
        <dbReference type="EMBL" id="NHB77507.1"/>
    </source>
</evidence>
<dbReference type="Proteomes" id="UP001515660">
    <property type="component" value="Unassembled WGS sequence"/>
</dbReference>
<evidence type="ECO:0000256" key="1">
    <source>
        <dbReference type="ARBA" id="ARBA00004571"/>
    </source>
</evidence>
<evidence type="ECO:0000256" key="5">
    <source>
        <dbReference type="ARBA" id="ARBA00022692"/>
    </source>
</evidence>
<protein>
    <submittedName>
        <fullName evidence="15">TonB-dependent receptor</fullName>
    </submittedName>
</protein>
<dbReference type="InterPro" id="IPR039426">
    <property type="entry name" value="TonB-dep_rcpt-like"/>
</dbReference>
<keyword evidence="8 11" id="KW-0798">TonB box</keyword>
<evidence type="ECO:0000256" key="2">
    <source>
        <dbReference type="ARBA" id="ARBA00022448"/>
    </source>
</evidence>
<feature type="domain" description="TonB-dependent receptor-like beta-barrel" evidence="13">
    <location>
        <begin position="261"/>
        <end position="668"/>
    </location>
</feature>
<keyword evidence="6" id="KW-0408">Iron</keyword>
<sequence>MRRLVRGTLAGLLCSVALSGPAAAQDGDTFLGTIVLLGERVARTLDQTLQGVSVLPGDAPDVAQPGAQINTVVPRTPNAFVQGPSELPSIRGTQGGGAGGLNSAAITGAPSRLPVIIDGVTRIPSLVNSAFTSLWDVQQIEVLRGPQSLLRGRAGIAGAVVVETNRPADTFEAAIQTGIASSAVNGPQYVLNGMISGPVGPDLRARLTFEHLRGDDPREVLGTGGDWITEYSTLRLRGQLEGSVDLGFGSVTDWALIAEGQTGYVPQTRNFIQDPGLTGRPYADRALNATAPMRAFDIDATVLAFKTGTDIGAGRLETVLSWGRDRFASRKEQTFPSRLEADERLLNLDVLYRFGAEGNPAAGQLNGIVGLAFERREQAFDATGAPLLASIDVKARSAAVYADLRYGLGARTTLSFGARLQRYSDTRDIATTVLFPPPFPPVFGANSSATDETILLPSIGIGYRLDDRNTLGLSLRRGFTPGGAAINAFTGVPYSYDSESMWTAEATWRHESADGNLRLGLTAFYNRLDAPQVYGATVPGNRLSLQVFNQEEGESWGIEAEGDWQATDDLRIDAAFGLLTTRITRAAAATPAVQGNRFGQDPRATLSLGAVWTPAPDWQVDGRITYVGKTFNDFNNLPEEAVGDYTVVDLGVSRFIGQAELRAYVTNLTDSAGKTRIVTGAGADLVAPRTIGLTLTRRF</sequence>
<dbReference type="Pfam" id="PF07715">
    <property type="entry name" value="Plug"/>
    <property type="match status" value="1"/>
</dbReference>
<comment type="caution">
    <text evidence="15">The sequence shown here is derived from an EMBL/GenBank/DDBJ whole genome shotgun (WGS) entry which is preliminary data.</text>
</comment>
<reference evidence="15 16" key="1">
    <citation type="journal article" date="2022" name="Microorganisms">
        <title>Genome Sequence and Characterization of a Xanthorhodopsin-Containing, Aerobic Anoxygenic Phototrophic Rhodobacter Species, Isolated from Mesophilic Conditions at Yellowstone National Park.</title>
        <authorList>
            <person name="Kyndt J.A."/>
            <person name="Robertson S."/>
            <person name="Shoffstall I.B."/>
            <person name="Ramaley R.F."/>
            <person name="Meyer T.E."/>
        </authorList>
    </citation>
    <scope>NUCLEOTIDE SEQUENCE [LARGE SCALE GENOMIC DNA]</scope>
    <source>
        <strain evidence="15 16">M37P</strain>
    </source>
</reference>
<accession>A0ABX0G895</accession>
<dbReference type="InterPro" id="IPR036942">
    <property type="entry name" value="Beta-barrel_TonB_sf"/>
</dbReference>
<dbReference type="PANTHER" id="PTHR32552:SF81">
    <property type="entry name" value="TONB-DEPENDENT OUTER MEMBRANE RECEPTOR"/>
    <property type="match status" value="1"/>
</dbReference>
<evidence type="ECO:0000256" key="6">
    <source>
        <dbReference type="ARBA" id="ARBA00023004"/>
    </source>
</evidence>
<evidence type="ECO:0000256" key="8">
    <source>
        <dbReference type="ARBA" id="ARBA00023077"/>
    </source>
</evidence>
<dbReference type="Pfam" id="PF00593">
    <property type="entry name" value="TonB_dep_Rec_b-barrel"/>
    <property type="match status" value="1"/>
</dbReference>
<gene>
    <name evidence="15" type="ORF">G8O29_12245</name>
</gene>
<keyword evidence="4" id="KW-0410">Iron transport</keyword>
<proteinExistence type="inferred from homology"/>
<feature type="signal peptide" evidence="12">
    <location>
        <begin position="1"/>
        <end position="24"/>
    </location>
</feature>
<dbReference type="SUPFAM" id="SSF56935">
    <property type="entry name" value="Porins"/>
    <property type="match status" value="1"/>
</dbReference>
<evidence type="ECO:0000259" key="13">
    <source>
        <dbReference type="Pfam" id="PF00593"/>
    </source>
</evidence>
<keyword evidence="5" id="KW-0812">Transmembrane</keyword>
<evidence type="ECO:0000313" key="16">
    <source>
        <dbReference type="Proteomes" id="UP001515660"/>
    </source>
</evidence>
<keyword evidence="10" id="KW-0998">Cell outer membrane</keyword>
<keyword evidence="3" id="KW-1134">Transmembrane beta strand</keyword>
<keyword evidence="2" id="KW-0813">Transport</keyword>
<keyword evidence="9 11" id="KW-0472">Membrane</keyword>
<dbReference type="RefSeq" id="WP_166403525.1">
    <property type="nucleotide sequence ID" value="NZ_JAANHS010000008.1"/>
</dbReference>
<evidence type="ECO:0000256" key="3">
    <source>
        <dbReference type="ARBA" id="ARBA00022452"/>
    </source>
</evidence>
<evidence type="ECO:0000256" key="9">
    <source>
        <dbReference type="ARBA" id="ARBA00023136"/>
    </source>
</evidence>
<dbReference type="InterPro" id="IPR012910">
    <property type="entry name" value="Plug_dom"/>
</dbReference>
<evidence type="ECO:0000256" key="10">
    <source>
        <dbReference type="ARBA" id="ARBA00023237"/>
    </source>
</evidence>
<dbReference type="Gene3D" id="2.40.170.20">
    <property type="entry name" value="TonB-dependent receptor, beta-barrel domain"/>
    <property type="match status" value="1"/>
</dbReference>
<evidence type="ECO:0000256" key="7">
    <source>
        <dbReference type="ARBA" id="ARBA00023065"/>
    </source>
</evidence>
<dbReference type="PANTHER" id="PTHR32552">
    <property type="entry name" value="FERRICHROME IRON RECEPTOR-RELATED"/>
    <property type="match status" value="1"/>
</dbReference>
<keyword evidence="12" id="KW-0732">Signal</keyword>
<organism evidence="15 16">
    <name type="scientific">Rhodobacter calidifons</name>
    <dbReference type="NCBI Taxonomy" id="2715277"/>
    <lineage>
        <taxon>Bacteria</taxon>
        <taxon>Pseudomonadati</taxon>
        <taxon>Pseudomonadota</taxon>
        <taxon>Alphaproteobacteria</taxon>
        <taxon>Rhodobacterales</taxon>
        <taxon>Rhodobacter group</taxon>
        <taxon>Rhodobacter</taxon>
    </lineage>
</organism>